<reference evidence="2 3" key="1">
    <citation type="journal article" date="2013" name="BMC Genomics">
        <title>Genomics-driven discovery of the pneumocandin biosynthetic gene cluster in the fungus Glarea lozoyensis.</title>
        <authorList>
            <person name="Chen L."/>
            <person name="Yue Q."/>
            <person name="Zhang X."/>
            <person name="Xiang M."/>
            <person name="Wang C."/>
            <person name="Li S."/>
            <person name="Che Y."/>
            <person name="Ortiz-Lopez F.J."/>
            <person name="Bills G.F."/>
            <person name="Liu X."/>
            <person name="An Z."/>
        </authorList>
    </citation>
    <scope>NUCLEOTIDE SEQUENCE [LARGE SCALE GENOMIC DNA]</scope>
    <source>
        <strain evidence="3">ATCC 20868 / MF5171</strain>
    </source>
</reference>
<dbReference type="EMBL" id="KE145352">
    <property type="protein sequence ID" value="EPE36617.1"/>
    <property type="molecule type" value="Genomic_DNA"/>
</dbReference>
<evidence type="ECO:0000313" key="3">
    <source>
        <dbReference type="Proteomes" id="UP000016922"/>
    </source>
</evidence>
<dbReference type="OrthoDB" id="3513524at2759"/>
<dbReference type="GeneID" id="19467828"/>
<evidence type="ECO:0000313" key="2">
    <source>
        <dbReference type="EMBL" id="EPE36617.1"/>
    </source>
</evidence>
<dbReference type="STRING" id="1116229.S3DDV8"/>
<sequence length="196" mass="21613">MVVLLVRLYTIIFKIKYYTEDYEAYTSPTDTILAKITRKMQLTSILFATLATLGFTSANSIIFLSRDKTDRFVCFYAAPGHAIPVTQLVPGKGTVAIPIPQGWEGAWQTSFSATDCGPVGIRGEVKFNGFEDKTFYDVSAIDAQNDNLGVKFLYAQSGQGVKSGCEHFPCSGSYNKWDDVQTQVTEEKDLICEIGG</sequence>
<name>S3DDV8_GLAL2</name>
<protein>
    <submittedName>
        <fullName evidence="2">DNase1 protein</fullName>
    </submittedName>
</protein>
<dbReference type="RefSeq" id="XP_008075932.1">
    <property type="nucleotide sequence ID" value="XM_008077741.1"/>
</dbReference>
<dbReference type="AlphaFoldDB" id="S3DDV8"/>
<keyword evidence="1" id="KW-0472">Membrane</keyword>
<dbReference type="Proteomes" id="UP000016922">
    <property type="component" value="Unassembled WGS sequence"/>
</dbReference>
<evidence type="ECO:0000256" key="1">
    <source>
        <dbReference type="SAM" id="Phobius"/>
    </source>
</evidence>
<keyword evidence="1" id="KW-0812">Transmembrane</keyword>
<proteinExistence type="predicted"/>
<dbReference type="KEGG" id="glz:GLAREA_08780"/>
<organism evidence="2 3">
    <name type="scientific">Glarea lozoyensis (strain ATCC 20868 / MF5171)</name>
    <dbReference type="NCBI Taxonomy" id="1116229"/>
    <lineage>
        <taxon>Eukaryota</taxon>
        <taxon>Fungi</taxon>
        <taxon>Dikarya</taxon>
        <taxon>Ascomycota</taxon>
        <taxon>Pezizomycotina</taxon>
        <taxon>Leotiomycetes</taxon>
        <taxon>Helotiales</taxon>
        <taxon>Helotiaceae</taxon>
        <taxon>Glarea</taxon>
    </lineage>
</organism>
<dbReference type="HOGENOM" id="CLU_120092_0_0_1"/>
<keyword evidence="1" id="KW-1133">Transmembrane helix</keyword>
<gene>
    <name evidence="2" type="ORF">GLAREA_08780</name>
</gene>
<accession>S3DDV8</accession>
<keyword evidence="3" id="KW-1185">Reference proteome</keyword>
<feature type="transmembrane region" description="Helical" evidence="1">
    <location>
        <begin position="45"/>
        <end position="64"/>
    </location>
</feature>
<dbReference type="OMA" id="HPECEDI"/>